<evidence type="ECO:0000313" key="2">
    <source>
        <dbReference type="EMBL" id="KAJ8383235.1"/>
    </source>
</evidence>
<feature type="compositionally biased region" description="Pro residues" evidence="1">
    <location>
        <begin position="86"/>
        <end position="95"/>
    </location>
</feature>
<name>A0AAD7W4N8_9TELE</name>
<sequence>MFALPFFTRFHPAFLIYIPLHSPSYRSLHQQTHWEYSLCTNAPPLRCRLARGQHRPGLLSLRSPQLGNRGEWSAVLTSPDDLRLASPPPPAPPALNPLSGAVSGKMRLKISERDAQAGEGALGSDGWLRA</sequence>
<protein>
    <submittedName>
        <fullName evidence="2">Uncharacterized protein</fullName>
    </submittedName>
</protein>
<evidence type="ECO:0000256" key="1">
    <source>
        <dbReference type="SAM" id="MobiDB-lite"/>
    </source>
</evidence>
<dbReference type="AlphaFoldDB" id="A0AAD7W4N8"/>
<proteinExistence type="predicted"/>
<dbReference type="Proteomes" id="UP001221898">
    <property type="component" value="Unassembled WGS sequence"/>
</dbReference>
<dbReference type="EMBL" id="JAINUG010000298">
    <property type="protein sequence ID" value="KAJ8383235.1"/>
    <property type="molecule type" value="Genomic_DNA"/>
</dbReference>
<gene>
    <name evidence="2" type="ORF">AAFF_G00222480</name>
</gene>
<accession>A0AAD7W4N8</accession>
<comment type="caution">
    <text evidence="2">The sequence shown here is derived from an EMBL/GenBank/DDBJ whole genome shotgun (WGS) entry which is preliminary data.</text>
</comment>
<keyword evidence="3" id="KW-1185">Reference proteome</keyword>
<reference evidence="2" key="1">
    <citation type="journal article" date="2023" name="Science">
        <title>Genome structures resolve the early diversification of teleost fishes.</title>
        <authorList>
            <person name="Parey E."/>
            <person name="Louis A."/>
            <person name="Montfort J."/>
            <person name="Bouchez O."/>
            <person name="Roques C."/>
            <person name="Iampietro C."/>
            <person name="Lluch J."/>
            <person name="Castinel A."/>
            <person name="Donnadieu C."/>
            <person name="Desvignes T."/>
            <person name="Floi Bucao C."/>
            <person name="Jouanno E."/>
            <person name="Wen M."/>
            <person name="Mejri S."/>
            <person name="Dirks R."/>
            <person name="Jansen H."/>
            <person name="Henkel C."/>
            <person name="Chen W.J."/>
            <person name="Zahm M."/>
            <person name="Cabau C."/>
            <person name="Klopp C."/>
            <person name="Thompson A.W."/>
            <person name="Robinson-Rechavi M."/>
            <person name="Braasch I."/>
            <person name="Lecointre G."/>
            <person name="Bobe J."/>
            <person name="Postlethwait J.H."/>
            <person name="Berthelot C."/>
            <person name="Roest Crollius H."/>
            <person name="Guiguen Y."/>
        </authorList>
    </citation>
    <scope>NUCLEOTIDE SEQUENCE</scope>
    <source>
        <strain evidence="2">NC1722</strain>
    </source>
</reference>
<organism evidence="2 3">
    <name type="scientific">Aldrovandia affinis</name>
    <dbReference type="NCBI Taxonomy" id="143900"/>
    <lineage>
        <taxon>Eukaryota</taxon>
        <taxon>Metazoa</taxon>
        <taxon>Chordata</taxon>
        <taxon>Craniata</taxon>
        <taxon>Vertebrata</taxon>
        <taxon>Euteleostomi</taxon>
        <taxon>Actinopterygii</taxon>
        <taxon>Neopterygii</taxon>
        <taxon>Teleostei</taxon>
        <taxon>Notacanthiformes</taxon>
        <taxon>Halosauridae</taxon>
        <taxon>Aldrovandia</taxon>
    </lineage>
</organism>
<evidence type="ECO:0000313" key="3">
    <source>
        <dbReference type="Proteomes" id="UP001221898"/>
    </source>
</evidence>
<feature type="region of interest" description="Disordered" evidence="1">
    <location>
        <begin position="78"/>
        <end position="130"/>
    </location>
</feature>